<dbReference type="InterPro" id="IPR050789">
    <property type="entry name" value="Diverse_Enzym_Activities"/>
</dbReference>
<dbReference type="Pfam" id="PF00144">
    <property type="entry name" value="Beta-lactamase"/>
    <property type="match status" value="1"/>
</dbReference>
<dbReference type="AlphaFoldDB" id="F2R752"/>
<dbReference type="PANTHER" id="PTHR43283:SF11">
    <property type="entry name" value="BETA-LACTAMASE-RELATED DOMAIN-CONTAINING PROTEIN"/>
    <property type="match status" value="1"/>
</dbReference>
<reference evidence="4 5" key="1">
    <citation type="journal article" date="2011" name="BMC Genomics">
        <title>Genome-wide analysis of the role of GlnR in Streptomyces venezuelae provides new insights into global nitrogen regulation in actinomycetes.</title>
        <authorList>
            <person name="Pullan S.T."/>
            <person name="Bibb M.J."/>
            <person name="Merrick M."/>
        </authorList>
    </citation>
    <scope>NUCLEOTIDE SEQUENCE [LARGE SCALE GENOMIC DNA]</scope>
    <source>
        <strain evidence="5">ATCC 10712 / CBS 650.69 / DSM 40230 / JCM 4526 / NBRC 13096 / PD 04745</strain>
    </source>
</reference>
<dbReference type="InterPro" id="IPR001466">
    <property type="entry name" value="Beta-lactam-related"/>
</dbReference>
<dbReference type="eggNOG" id="COG1680">
    <property type="taxonomic scope" value="Bacteria"/>
</dbReference>
<evidence type="ECO:0000259" key="3">
    <source>
        <dbReference type="Pfam" id="PF00144"/>
    </source>
</evidence>
<protein>
    <submittedName>
        <fullName evidence="4">Beta-lactamase class C and other penicillin binding proteins</fullName>
    </submittedName>
</protein>
<dbReference type="Gene3D" id="3.40.710.10">
    <property type="entry name" value="DD-peptidase/beta-lactamase superfamily"/>
    <property type="match status" value="1"/>
</dbReference>
<dbReference type="HOGENOM" id="CLU_020027_1_1_11"/>
<organism evidence="4 5">
    <name type="scientific">Streptomyces venezuelae (strain ATCC 10712 / CBS 650.69 / DSM 40230 / JCM 4526 / NBRC 13096 / PD 04745)</name>
    <dbReference type="NCBI Taxonomy" id="953739"/>
    <lineage>
        <taxon>Bacteria</taxon>
        <taxon>Bacillati</taxon>
        <taxon>Actinomycetota</taxon>
        <taxon>Actinomycetes</taxon>
        <taxon>Kitasatosporales</taxon>
        <taxon>Streptomycetaceae</taxon>
        <taxon>Streptomyces</taxon>
    </lineage>
</organism>
<dbReference type="PATRIC" id="fig|953739.5.peg.6024"/>
<feature type="domain" description="Beta-lactamase-related" evidence="3">
    <location>
        <begin position="31"/>
        <end position="349"/>
    </location>
</feature>
<dbReference type="EMBL" id="FR845719">
    <property type="protein sequence ID" value="CCA53744.1"/>
    <property type="molecule type" value="Genomic_DNA"/>
</dbReference>
<dbReference type="SUPFAM" id="SSF56601">
    <property type="entry name" value="beta-lactamase/transpeptidase-like"/>
    <property type="match status" value="1"/>
</dbReference>
<dbReference type="KEGG" id="sve:SVEN_0457"/>
<dbReference type="InterPro" id="IPR012338">
    <property type="entry name" value="Beta-lactam/transpept-like"/>
</dbReference>
<evidence type="ECO:0000256" key="1">
    <source>
        <dbReference type="ARBA" id="ARBA00022801"/>
    </source>
</evidence>
<feature type="region of interest" description="Disordered" evidence="2">
    <location>
        <begin position="1"/>
        <end position="22"/>
    </location>
</feature>
<keyword evidence="5" id="KW-1185">Reference proteome</keyword>
<keyword evidence="1" id="KW-0378">Hydrolase</keyword>
<evidence type="ECO:0000256" key="2">
    <source>
        <dbReference type="SAM" id="MobiDB-lite"/>
    </source>
</evidence>
<proteinExistence type="predicted"/>
<dbReference type="Proteomes" id="UP000006854">
    <property type="component" value="Chromosome"/>
</dbReference>
<gene>
    <name evidence="4" type="ordered locus">SVEN_0457</name>
</gene>
<dbReference type="GO" id="GO:0016787">
    <property type="term" value="F:hydrolase activity"/>
    <property type="evidence" value="ECO:0007669"/>
    <property type="project" value="UniProtKB-KW"/>
</dbReference>
<name>F2R752_STRVP</name>
<dbReference type="STRING" id="953739.SVEN_0457"/>
<evidence type="ECO:0000313" key="4">
    <source>
        <dbReference type="EMBL" id="CCA53744.1"/>
    </source>
</evidence>
<accession>F2R752</accession>
<sequence>MAPGHDSGARPTRPGPPTRRRHALVPRRDPFERLLSDTVRAGVCPGLVWAVGDARTTLSRGAVGVLDPARPAGPVRHDTLFDVASLTKILAVWAVTGTLVDAGKLDLAAPLGSYWPEAAGRPVAGVTAHHLLTHTAGMPLRANLRPLYGSDPQDIRDGVLAEPLRHRPGEAVAYTDRAALILGYLTEYLTRRPLARLAEERVWTPLGMTETRYGPLPAAARERCAPTEYDEESGRHLQGTVHDFSARALGGACGIAGVFTTAPDIGRFLRHLLDPVPGTFSAAWTAASLRVHTGALVPPRGLFWHPAPYTDPADGVWAHFGFTGTGLWVSPARDRWAVLLTNRLYLTRDPGPLSRVRDVFRRLVFS</sequence>
<dbReference type="PANTHER" id="PTHR43283">
    <property type="entry name" value="BETA-LACTAMASE-RELATED"/>
    <property type="match status" value="1"/>
</dbReference>
<evidence type="ECO:0000313" key="5">
    <source>
        <dbReference type="Proteomes" id="UP000006854"/>
    </source>
</evidence>